<keyword evidence="2" id="KW-1185">Reference proteome</keyword>
<reference evidence="1 2" key="1">
    <citation type="submission" date="2019-12" db="EMBL/GenBank/DDBJ databases">
        <authorList>
            <person name="Li M."/>
        </authorList>
    </citation>
    <scope>NUCLEOTIDE SEQUENCE [LARGE SCALE GENOMIC DNA]</scope>
    <source>
        <strain evidence="1 2">GBMRC 2024</strain>
    </source>
</reference>
<proteinExistence type="predicted"/>
<evidence type="ECO:0000313" key="1">
    <source>
        <dbReference type="EMBL" id="MXN21039.1"/>
    </source>
</evidence>
<dbReference type="RefSeq" id="WP_160897155.1">
    <property type="nucleotide sequence ID" value="NZ_WUMU01000043.1"/>
</dbReference>
<protein>
    <submittedName>
        <fullName evidence="1">Uncharacterized protein</fullName>
    </submittedName>
</protein>
<dbReference type="EMBL" id="WUMU01000043">
    <property type="protein sequence ID" value="MXN21039.1"/>
    <property type="molecule type" value="Genomic_DNA"/>
</dbReference>
<dbReference type="AlphaFoldDB" id="A0A6L7GAQ4"/>
<name>A0A6L7GAQ4_9RHOB</name>
<comment type="caution">
    <text evidence="1">The sequence shown here is derived from an EMBL/GenBank/DDBJ whole genome shotgun (WGS) entry which is preliminary data.</text>
</comment>
<sequence>MGDMEWGILAPEEMVSLRRQQSLGLQASVRHFNDRSVPGLGNLWFPMPLVWSILAVALAEEGHSSVEPLRTANAIEAFAMGGTGDSQNPRVQGRVKLNGNKDWSFSNLAKRGTYVTQPFRMGMVQPLQELGYVIGSRFGSFRLDGEGHRIMQLPAMQSWKDQLARWIRIKSKTQESPPGLSPLVALPADVRKNIQARVKQAYRTSPEDAARRRALIGLATGPNEKMLEREPPPSGISHEHWIDLRAGAALIDLRDCALDVLRAVEGKLLERRNANEAASCGVPEMTRYVQTKLRDLQYSEKRLGPRIEVAGEHLSCAFLADCRKDPETLLRKLVTRDGTVVRLEAADRIVPGPAAGDLRADRSSEEEAGEVIDNQDFAPQLFRLWNLHCLMRELNGHENPQSPDYPTKAPA</sequence>
<evidence type="ECO:0000313" key="2">
    <source>
        <dbReference type="Proteomes" id="UP000477911"/>
    </source>
</evidence>
<gene>
    <name evidence="1" type="ORF">GR170_24745</name>
</gene>
<organism evidence="1 2">
    <name type="scientific">Pseudooceanicola albus</name>
    <dbReference type="NCBI Taxonomy" id="2692189"/>
    <lineage>
        <taxon>Bacteria</taxon>
        <taxon>Pseudomonadati</taxon>
        <taxon>Pseudomonadota</taxon>
        <taxon>Alphaproteobacteria</taxon>
        <taxon>Rhodobacterales</taxon>
        <taxon>Paracoccaceae</taxon>
        <taxon>Pseudooceanicola</taxon>
    </lineage>
</organism>
<dbReference type="Proteomes" id="UP000477911">
    <property type="component" value="Unassembled WGS sequence"/>
</dbReference>
<accession>A0A6L7GAQ4</accession>